<evidence type="ECO:0000313" key="2">
    <source>
        <dbReference type="Proteomes" id="UP000234667"/>
    </source>
</evidence>
<gene>
    <name evidence="1" type="ORF">CWN49_03415</name>
</gene>
<sequence length="166" mass="19804">MLTERKLSPLILTGLEFIEKKLKDYPSGGKLFIYLPAIRLQTECYCHLTRLFNVVGVSPKAENMFLKKHLNLSDPINIIIKKLIYFRETHPYHDTRCEFCWFTSKIKPEERQLFYTLSISNNYRIAAGQLGISEKFFRRKVYSFTSRMNISNRRLFYWWISCLTRG</sequence>
<protein>
    <recommendedName>
        <fullName evidence="3">LuxR family transcriptional regulator</fullName>
    </recommendedName>
</protein>
<dbReference type="EMBL" id="PIDR01000052">
    <property type="protein sequence ID" value="PLO74442.1"/>
    <property type="molecule type" value="Genomic_DNA"/>
</dbReference>
<reference evidence="1 2" key="2">
    <citation type="submission" date="2018-01" db="EMBL/GenBank/DDBJ databases">
        <title>Genomic study of Klebsiella pneumoniae.</title>
        <authorList>
            <person name="Yang Y."/>
            <person name="Bicalho R."/>
        </authorList>
    </citation>
    <scope>NUCLEOTIDE SEQUENCE [LARGE SCALE GENOMIC DNA]</scope>
    <source>
        <strain evidence="1 2">A10</strain>
    </source>
</reference>
<name>A0A2J5Q897_9ENTR</name>
<evidence type="ECO:0000313" key="1">
    <source>
        <dbReference type="EMBL" id="PLO74442.1"/>
    </source>
</evidence>
<organism evidence="1 2">
    <name type="scientific">Klebsiella michiganensis</name>
    <dbReference type="NCBI Taxonomy" id="1134687"/>
    <lineage>
        <taxon>Bacteria</taxon>
        <taxon>Pseudomonadati</taxon>
        <taxon>Pseudomonadota</taxon>
        <taxon>Gammaproteobacteria</taxon>
        <taxon>Enterobacterales</taxon>
        <taxon>Enterobacteriaceae</taxon>
        <taxon>Klebsiella/Raoultella group</taxon>
        <taxon>Klebsiella</taxon>
    </lineage>
</organism>
<accession>A0A2J5Q897</accession>
<dbReference type="RefSeq" id="WP_074188068.1">
    <property type="nucleotide sequence ID" value="NZ_CAXLPK010000002.1"/>
</dbReference>
<dbReference type="Proteomes" id="UP000234667">
    <property type="component" value="Unassembled WGS sequence"/>
</dbReference>
<reference evidence="1 2" key="1">
    <citation type="submission" date="2017-11" db="EMBL/GenBank/DDBJ databases">
        <authorList>
            <person name="Han C.G."/>
        </authorList>
    </citation>
    <scope>NUCLEOTIDE SEQUENCE [LARGE SCALE GENOMIC DNA]</scope>
    <source>
        <strain evidence="1 2">A10</strain>
    </source>
</reference>
<proteinExistence type="predicted"/>
<dbReference type="AlphaFoldDB" id="A0A2J5Q897"/>
<comment type="caution">
    <text evidence="1">The sequence shown here is derived from an EMBL/GenBank/DDBJ whole genome shotgun (WGS) entry which is preliminary data.</text>
</comment>
<evidence type="ECO:0008006" key="3">
    <source>
        <dbReference type="Google" id="ProtNLM"/>
    </source>
</evidence>